<evidence type="ECO:0000256" key="1">
    <source>
        <dbReference type="SAM" id="MobiDB-lite"/>
    </source>
</evidence>
<sequence length="223" mass="24690">MREQVGRERLLDVGRQQEHRQAGLAAVCLDGRDDALVGVGRWHPDVDDRDVESVRGHCCQEVVEGARRGHDVERLGAQQQGQALAQERIVFSDHDPRGRLTSRVVGPPGGLVSAIVPSWAPVRRRIPTRPDPPVSFAPPRPSRGRSRAAGHRAGRELFAGHPHHATAWMRRILEDVWGLDLDVVTREFTLVGVNPALDDLTDVADRIRIDAENRARQAGRTLA</sequence>
<dbReference type="EMBL" id="MLJW01000756">
    <property type="protein sequence ID" value="OIQ82891.1"/>
    <property type="molecule type" value="Genomic_DNA"/>
</dbReference>
<reference evidence="2" key="1">
    <citation type="submission" date="2016-10" db="EMBL/GenBank/DDBJ databases">
        <title>Sequence of Gallionella enrichment culture.</title>
        <authorList>
            <person name="Poehlein A."/>
            <person name="Muehling M."/>
            <person name="Daniel R."/>
        </authorList>
    </citation>
    <scope>NUCLEOTIDE SEQUENCE</scope>
</reference>
<organism evidence="2">
    <name type="scientific">mine drainage metagenome</name>
    <dbReference type="NCBI Taxonomy" id="410659"/>
    <lineage>
        <taxon>unclassified sequences</taxon>
        <taxon>metagenomes</taxon>
        <taxon>ecological metagenomes</taxon>
    </lineage>
</organism>
<accession>A0A1J5QZM6</accession>
<feature type="compositionally biased region" description="Pro residues" evidence="1">
    <location>
        <begin position="129"/>
        <end position="141"/>
    </location>
</feature>
<dbReference type="AlphaFoldDB" id="A0A1J5QZM6"/>
<feature type="region of interest" description="Disordered" evidence="1">
    <location>
        <begin position="124"/>
        <end position="151"/>
    </location>
</feature>
<gene>
    <name evidence="2" type="ORF">GALL_353130</name>
</gene>
<protein>
    <submittedName>
        <fullName evidence="2">Uncharacterized protein</fullName>
    </submittedName>
</protein>
<feature type="compositionally biased region" description="Basic residues" evidence="1">
    <location>
        <begin position="142"/>
        <end position="151"/>
    </location>
</feature>
<evidence type="ECO:0000313" key="2">
    <source>
        <dbReference type="EMBL" id="OIQ82891.1"/>
    </source>
</evidence>
<comment type="caution">
    <text evidence="2">The sequence shown here is derived from an EMBL/GenBank/DDBJ whole genome shotgun (WGS) entry which is preliminary data.</text>
</comment>
<name>A0A1J5QZM6_9ZZZZ</name>
<proteinExistence type="predicted"/>